<evidence type="ECO:0000313" key="3">
    <source>
        <dbReference type="Proteomes" id="UP000199199"/>
    </source>
</evidence>
<protein>
    <submittedName>
        <fullName evidence="2">Uncharacterized protein</fullName>
    </submittedName>
</protein>
<dbReference type="AlphaFoldDB" id="A0A1I6RMM1"/>
<organism evidence="2 3">
    <name type="scientific">Halostagnicola kamekurae</name>
    <dbReference type="NCBI Taxonomy" id="619731"/>
    <lineage>
        <taxon>Archaea</taxon>
        <taxon>Methanobacteriati</taxon>
        <taxon>Methanobacteriota</taxon>
        <taxon>Stenosarchaea group</taxon>
        <taxon>Halobacteria</taxon>
        <taxon>Halobacteriales</taxon>
        <taxon>Natrialbaceae</taxon>
        <taxon>Halostagnicola</taxon>
    </lineage>
</organism>
<sequence length="69" mass="7533">MGETMSDAQEVTPEDADTVVKMEKSVTNPAVSTEEVAEELGVSIEEAFELLDESPRPSGKPVGDTHIWW</sequence>
<dbReference type="Proteomes" id="UP000199199">
    <property type="component" value="Unassembled WGS sequence"/>
</dbReference>
<accession>A0A1I6RMM1</accession>
<name>A0A1I6RMM1_9EURY</name>
<evidence type="ECO:0000313" key="2">
    <source>
        <dbReference type="EMBL" id="SFS65981.1"/>
    </source>
</evidence>
<proteinExistence type="predicted"/>
<keyword evidence="3" id="KW-1185">Reference proteome</keyword>
<evidence type="ECO:0000256" key="1">
    <source>
        <dbReference type="SAM" id="MobiDB-lite"/>
    </source>
</evidence>
<feature type="region of interest" description="Disordered" evidence="1">
    <location>
        <begin position="1"/>
        <end position="20"/>
    </location>
</feature>
<gene>
    <name evidence="2" type="ORF">SAMN04488556_1916</name>
</gene>
<dbReference type="EMBL" id="FOZS01000002">
    <property type="protein sequence ID" value="SFS65981.1"/>
    <property type="molecule type" value="Genomic_DNA"/>
</dbReference>
<reference evidence="3" key="1">
    <citation type="submission" date="2016-10" db="EMBL/GenBank/DDBJ databases">
        <authorList>
            <person name="Varghese N."/>
            <person name="Submissions S."/>
        </authorList>
    </citation>
    <scope>NUCLEOTIDE SEQUENCE [LARGE SCALE GENOMIC DNA]</scope>
    <source>
        <strain evidence="3">DSM 22427</strain>
    </source>
</reference>